<reference evidence="1" key="1">
    <citation type="submission" date="2023-04" db="EMBL/GenBank/DDBJ databases">
        <title>Draft Genome sequencing of Naganishia species isolated from polar environments using Oxford Nanopore Technology.</title>
        <authorList>
            <person name="Leo P."/>
            <person name="Venkateswaran K."/>
        </authorList>
    </citation>
    <scope>NUCLEOTIDE SEQUENCE</scope>
    <source>
        <strain evidence="1">MNA-CCFEE 5425</strain>
    </source>
</reference>
<organism evidence="1 2">
    <name type="scientific">Naganishia vaughanmartiniae</name>
    <dbReference type="NCBI Taxonomy" id="1424756"/>
    <lineage>
        <taxon>Eukaryota</taxon>
        <taxon>Fungi</taxon>
        <taxon>Dikarya</taxon>
        <taxon>Basidiomycota</taxon>
        <taxon>Agaricomycotina</taxon>
        <taxon>Tremellomycetes</taxon>
        <taxon>Filobasidiales</taxon>
        <taxon>Filobasidiaceae</taxon>
        <taxon>Naganishia</taxon>
    </lineage>
</organism>
<accession>A0ACC2WXV4</accession>
<dbReference type="Proteomes" id="UP001243375">
    <property type="component" value="Unassembled WGS sequence"/>
</dbReference>
<keyword evidence="2" id="KW-1185">Reference proteome</keyword>
<protein>
    <submittedName>
        <fullName evidence="1">Uncharacterized protein</fullName>
    </submittedName>
</protein>
<proteinExistence type="predicted"/>
<evidence type="ECO:0000313" key="2">
    <source>
        <dbReference type="Proteomes" id="UP001243375"/>
    </source>
</evidence>
<name>A0ACC2WXV4_9TREE</name>
<gene>
    <name evidence="1" type="ORF">QFC22_005092</name>
</gene>
<dbReference type="EMBL" id="JASBWU010000015">
    <property type="protein sequence ID" value="KAJ9115949.1"/>
    <property type="molecule type" value="Genomic_DNA"/>
</dbReference>
<comment type="caution">
    <text evidence="1">The sequence shown here is derived from an EMBL/GenBank/DDBJ whole genome shotgun (WGS) entry which is preliminary data.</text>
</comment>
<sequence length="665" mass="69633">MSMQKRTPQRAPELAINDLAADDPPAGRNAGGANPVGGAADDAEPSSGKASITPAKQNTASASGRVKQSSDLNMNTFTDDSAGSSTAITGSQATTSLVKSVATETESSSTGDAGTSGSSSETPAASSALAAWASSSGVASSSSSTFASASSTHSSSQASWTENPAPASTSWTADLWENKQVEPATSSSTWTSEWSQPSTESSNSWSEPAWTSSSSSWMQASYVSTSINDRSILTDFPRSRARQSAPADTLPSQEHSKAPAVSVSASSSASVDIPGPTPSAVGTLTNTGNIVSSTGLITNDHGNSSAEAANGSGTEGQQTKIGHMGVGPFAGLLVGLLILAIVGYLVGDLWHKKKTGDSTPLWRCFVNKFRDRDPNDGNGPFNQYTLDPFVDQLEKNHRKRNHIDDDAASSFYNVARLSKWSSPITAMEPHNFASRGQEPFGWLAPPPPAISSSNPLMTQHPRASQYIPTSGRIRQSAVPSGRTEPSRPESDEILADYHRDSAYENLIDEPAGHTPKRYNSTKRKTTATTMTEGSLYSVDSIWGNASEAPPTARSSLQSSFLPWRRSNSVDSLATQLPAVPAIPDHIAYQAPGQAHTVSKPSRLSSLSKSASYGRLQDAAYDMPLAPPVATRGPPKPAMAQTPIGVKQNPGFGTGGFVLPLGGFSR</sequence>
<evidence type="ECO:0000313" key="1">
    <source>
        <dbReference type="EMBL" id="KAJ9115949.1"/>
    </source>
</evidence>